<evidence type="ECO:0000313" key="2">
    <source>
        <dbReference type="Proteomes" id="UP000320239"/>
    </source>
</evidence>
<sequence>MMPRTGSRKGVKYALVAVSLALAVLVCLWVLRFLMLMSWFGEGELPPRSRIPDVPSGASVVEDGRKCGSGGCWWQLTIAPAAGQSPEDLARAMDLAETRRRPPTLLDPGFVYVWAHPRDGQLVIGVSYRE</sequence>
<dbReference type="RefSeq" id="WP_145830847.1">
    <property type="nucleotide sequence ID" value="NZ_BOMX01000075.1"/>
</dbReference>
<comment type="caution">
    <text evidence="1">The sequence shown here is derived from an EMBL/GenBank/DDBJ whole genome shotgun (WGS) entry which is preliminary data.</text>
</comment>
<dbReference type="AlphaFoldDB" id="A0A561WKG8"/>
<name>A0A561WKG8_ACTTI</name>
<keyword evidence="2" id="KW-1185">Reference proteome</keyword>
<evidence type="ECO:0000313" key="1">
    <source>
        <dbReference type="EMBL" id="TWG24348.1"/>
    </source>
</evidence>
<organism evidence="1 2">
    <name type="scientific">Actinoplanes teichomyceticus</name>
    <dbReference type="NCBI Taxonomy" id="1867"/>
    <lineage>
        <taxon>Bacteria</taxon>
        <taxon>Bacillati</taxon>
        <taxon>Actinomycetota</taxon>
        <taxon>Actinomycetes</taxon>
        <taxon>Micromonosporales</taxon>
        <taxon>Micromonosporaceae</taxon>
        <taxon>Actinoplanes</taxon>
    </lineage>
</organism>
<reference evidence="1 2" key="1">
    <citation type="submission" date="2019-06" db="EMBL/GenBank/DDBJ databases">
        <title>Sequencing the genomes of 1000 actinobacteria strains.</title>
        <authorList>
            <person name="Klenk H.-P."/>
        </authorList>
    </citation>
    <scope>NUCLEOTIDE SEQUENCE [LARGE SCALE GENOMIC DNA]</scope>
    <source>
        <strain evidence="1 2">DSM 43866</strain>
    </source>
</reference>
<dbReference type="OrthoDB" id="3384074at2"/>
<accession>A0A561WKG8</accession>
<gene>
    <name evidence="1" type="ORF">FHX34_102902</name>
</gene>
<dbReference type="Proteomes" id="UP000320239">
    <property type="component" value="Unassembled WGS sequence"/>
</dbReference>
<proteinExistence type="predicted"/>
<protein>
    <submittedName>
        <fullName evidence="1">Uncharacterized protein</fullName>
    </submittedName>
</protein>
<dbReference type="EMBL" id="VIWY01000002">
    <property type="protein sequence ID" value="TWG24348.1"/>
    <property type="molecule type" value="Genomic_DNA"/>
</dbReference>